<proteinExistence type="predicted"/>
<organism evidence="2 3">
    <name type="scientific">Leucothrix pacifica</name>
    <dbReference type="NCBI Taxonomy" id="1247513"/>
    <lineage>
        <taxon>Bacteria</taxon>
        <taxon>Pseudomonadati</taxon>
        <taxon>Pseudomonadota</taxon>
        <taxon>Gammaproteobacteria</taxon>
        <taxon>Thiotrichales</taxon>
        <taxon>Thiotrichaceae</taxon>
        <taxon>Leucothrix</taxon>
    </lineage>
</organism>
<dbReference type="Gene3D" id="3.90.660.10">
    <property type="match status" value="1"/>
</dbReference>
<reference evidence="2 3" key="1">
    <citation type="submission" date="2018-05" db="EMBL/GenBank/DDBJ databases">
        <title>Leucothrix arctica sp. nov., isolated from Arctic seawater.</title>
        <authorList>
            <person name="Choi A."/>
            <person name="Baek K."/>
        </authorList>
    </citation>
    <scope>NUCLEOTIDE SEQUENCE [LARGE SCALE GENOMIC DNA]</scope>
    <source>
        <strain evidence="2 3">JCM 18388</strain>
    </source>
</reference>
<dbReference type="PANTHER" id="PTHR16128">
    <property type="entry name" value="FAD/NAD(P)-BINDING OXIDOREDUCTASE FAMILY PROTEIN"/>
    <property type="match status" value="1"/>
</dbReference>
<evidence type="ECO:0000313" key="2">
    <source>
        <dbReference type="EMBL" id="PWQ97741.1"/>
    </source>
</evidence>
<dbReference type="Pfam" id="PF13450">
    <property type="entry name" value="NAD_binding_8"/>
    <property type="match status" value="1"/>
</dbReference>
<dbReference type="EMBL" id="QGKM01000023">
    <property type="protein sequence ID" value="PWQ97741.1"/>
    <property type="molecule type" value="Genomic_DNA"/>
</dbReference>
<dbReference type="RefSeq" id="WP_109837557.1">
    <property type="nucleotide sequence ID" value="NZ_QGKM01000023.1"/>
</dbReference>
<dbReference type="InterPro" id="IPR036188">
    <property type="entry name" value="FAD/NAD-bd_sf"/>
</dbReference>
<accession>A0A317CHW6</accession>
<dbReference type="PANTHER" id="PTHR16128:SF5">
    <property type="entry name" value="FAD_NAD(P)-BINDING OXIDOREDUCTASE FAMILY PROTEIN"/>
    <property type="match status" value="1"/>
</dbReference>
<comment type="caution">
    <text evidence="2">The sequence shown here is derived from an EMBL/GenBank/DDBJ whole genome shotgun (WGS) entry which is preliminary data.</text>
</comment>
<dbReference type="GO" id="GO:0016491">
    <property type="term" value="F:oxidoreductase activity"/>
    <property type="evidence" value="ECO:0007669"/>
    <property type="project" value="InterPro"/>
</dbReference>
<dbReference type="AlphaFoldDB" id="A0A317CHW6"/>
<keyword evidence="3" id="KW-1185">Reference proteome</keyword>
<dbReference type="Proteomes" id="UP000245539">
    <property type="component" value="Unassembled WGS sequence"/>
</dbReference>
<feature type="domain" description="Amine oxidase" evidence="1">
    <location>
        <begin position="90"/>
        <end position="321"/>
    </location>
</feature>
<evidence type="ECO:0000259" key="1">
    <source>
        <dbReference type="Pfam" id="PF01593"/>
    </source>
</evidence>
<dbReference type="InterPro" id="IPR002937">
    <property type="entry name" value="Amino_oxidase"/>
</dbReference>
<dbReference type="SUPFAM" id="SSF51905">
    <property type="entry name" value="FAD/NAD(P)-binding domain"/>
    <property type="match status" value="1"/>
</dbReference>
<gene>
    <name evidence="2" type="ORF">DKW60_10255</name>
</gene>
<dbReference type="OrthoDB" id="5792777at2"/>
<dbReference type="Gene3D" id="3.50.50.60">
    <property type="entry name" value="FAD/NAD(P)-binding domain"/>
    <property type="match status" value="1"/>
</dbReference>
<name>A0A317CHW6_9GAMM</name>
<sequence>MSQTHYTEVLVIGAGMAGLAAAKDLHQQGKQVLVIDKARGLGGRLANRRMDGAIAEHGAQFVTARTERFQALVKDWEVRGFAEEWFRSGGDSGEEYPHYRGLPTMSAMAKQIATDLDYTLGKRAVSVTMSGKGWETKLESGESIASESILITSPVPQTLALLEAGRIAMTSKDEALLTNIEYEPCITVMATLHSEPEIPSPGGLKMSVGSIAWLADNQQKGVSEKPAITLQANAEYSRENWDRDRTEVGQELLTMAEHLLGASVADFQVHAWLYSKPVATQEKPYLVISDVPKMVLAGDAFGGPRVEGAVLSGWAAAEEMLA</sequence>
<evidence type="ECO:0000313" key="3">
    <source>
        <dbReference type="Proteomes" id="UP000245539"/>
    </source>
</evidence>
<dbReference type="Pfam" id="PF01593">
    <property type="entry name" value="Amino_oxidase"/>
    <property type="match status" value="1"/>
</dbReference>
<protein>
    <recommendedName>
        <fullName evidence="1">Amine oxidase domain-containing protein</fullName>
    </recommendedName>
</protein>